<reference evidence="2" key="1">
    <citation type="journal article" date="2022" name="IScience">
        <title>Evolution of zygomycete secretomes and the origins of terrestrial fungal ecologies.</title>
        <authorList>
            <person name="Chang Y."/>
            <person name="Wang Y."/>
            <person name="Mondo S."/>
            <person name="Ahrendt S."/>
            <person name="Andreopoulos W."/>
            <person name="Barry K."/>
            <person name="Beard J."/>
            <person name="Benny G.L."/>
            <person name="Blankenship S."/>
            <person name="Bonito G."/>
            <person name="Cuomo C."/>
            <person name="Desiro A."/>
            <person name="Gervers K.A."/>
            <person name="Hundley H."/>
            <person name="Kuo A."/>
            <person name="LaButti K."/>
            <person name="Lang B.F."/>
            <person name="Lipzen A."/>
            <person name="O'Donnell K."/>
            <person name="Pangilinan J."/>
            <person name="Reynolds N."/>
            <person name="Sandor L."/>
            <person name="Smith M.E."/>
            <person name="Tsang A."/>
            <person name="Grigoriev I.V."/>
            <person name="Stajich J.E."/>
            <person name="Spatafora J.W."/>
        </authorList>
    </citation>
    <scope>NUCLEOTIDE SEQUENCE</scope>
    <source>
        <strain evidence="2">RSA 2281</strain>
    </source>
</reference>
<feature type="region of interest" description="Disordered" evidence="1">
    <location>
        <begin position="206"/>
        <end position="248"/>
    </location>
</feature>
<accession>A0AAD5PK01</accession>
<organism evidence="2 3">
    <name type="scientific">Phascolomyces articulosus</name>
    <dbReference type="NCBI Taxonomy" id="60185"/>
    <lineage>
        <taxon>Eukaryota</taxon>
        <taxon>Fungi</taxon>
        <taxon>Fungi incertae sedis</taxon>
        <taxon>Mucoromycota</taxon>
        <taxon>Mucoromycotina</taxon>
        <taxon>Mucoromycetes</taxon>
        <taxon>Mucorales</taxon>
        <taxon>Lichtheimiaceae</taxon>
        <taxon>Phascolomyces</taxon>
    </lineage>
</organism>
<gene>
    <name evidence="2" type="ORF">BDA99DRAFT_498072</name>
</gene>
<feature type="compositionally biased region" description="Basic and acidic residues" evidence="1">
    <location>
        <begin position="207"/>
        <end position="224"/>
    </location>
</feature>
<dbReference type="EMBL" id="JAIXMP010000004">
    <property type="protein sequence ID" value="KAI9274628.1"/>
    <property type="molecule type" value="Genomic_DNA"/>
</dbReference>
<comment type="caution">
    <text evidence="2">The sequence shown here is derived from an EMBL/GenBank/DDBJ whole genome shotgun (WGS) entry which is preliminary data.</text>
</comment>
<reference evidence="2" key="2">
    <citation type="submission" date="2023-02" db="EMBL/GenBank/DDBJ databases">
        <authorList>
            <consortium name="DOE Joint Genome Institute"/>
            <person name="Mondo S.J."/>
            <person name="Chang Y."/>
            <person name="Wang Y."/>
            <person name="Ahrendt S."/>
            <person name="Andreopoulos W."/>
            <person name="Barry K."/>
            <person name="Beard J."/>
            <person name="Benny G.L."/>
            <person name="Blankenship S."/>
            <person name="Bonito G."/>
            <person name="Cuomo C."/>
            <person name="Desiro A."/>
            <person name="Gervers K.A."/>
            <person name="Hundley H."/>
            <person name="Kuo A."/>
            <person name="LaButti K."/>
            <person name="Lang B.F."/>
            <person name="Lipzen A."/>
            <person name="O'Donnell K."/>
            <person name="Pangilinan J."/>
            <person name="Reynolds N."/>
            <person name="Sandor L."/>
            <person name="Smith M.W."/>
            <person name="Tsang A."/>
            <person name="Grigoriev I.V."/>
            <person name="Stajich J.E."/>
            <person name="Spatafora J.W."/>
        </authorList>
    </citation>
    <scope>NUCLEOTIDE SEQUENCE</scope>
    <source>
        <strain evidence="2">RSA 2281</strain>
    </source>
</reference>
<feature type="region of interest" description="Disordered" evidence="1">
    <location>
        <begin position="24"/>
        <end position="55"/>
    </location>
</feature>
<proteinExistence type="predicted"/>
<feature type="compositionally biased region" description="Basic and acidic residues" evidence="1">
    <location>
        <begin position="232"/>
        <end position="248"/>
    </location>
</feature>
<protein>
    <submittedName>
        <fullName evidence="2">Uncharacterized protein</fullName>
    </submittedName>
</protein>
<evidence type="ECO:0000256" key="1">
    <source>
        <dbReference type="SAM" id="MobiDB-lite"/>
    </source>
</evidence>
<name>A0AAD5PK01_9FUNG</name>
<sequence>MQQYISKKEHETLIQQLKEKHVQELSKMSGEQPIQVEMAPTENISDQQEHERLRQEHQKTMEALHVAQNQVKETNEQHKQRIIKMTDAHAQVLAGLQEQLKNTEAKKQKEILLSSDTNTSLQSELETMATSFARMAELLECKEDNKDKTHEVILTKNGNYDPYGAQPTKNNVGNAVSQERQGQLEKEFQALQATFQRLMPQLTSYSIDHDNDQQDKTGFAEHRPQQSTNKTLEAEVTRLEISTRRQEV</sequence>
<dbReference type="Proteomes" id="UP001209540">
    <property type="component" value="Unassembled WGS sequence"/>
</dbReference>
<dbReference type="AlphaFoldDB" id="A0AAD5PK01"/>
<evidence type="ECO:0000313" key="2">
    <source>
        <dbReference type="EMBL" id="KAI9274628.1"/>
    </source>
</evidence>
<evidence type="ECO:0000313" key="3">
    <source>
        <dbReference type="Proteomes" id="UP001209540"/>
    </source>
</evidence>
<keyword evidence="3" id="KW-1185">Reference proteome</keyword>